<gene>
    <name evidence="1" type="ORF">E2C01_043590</name>
</gene>
<name>A0A5B7FW41_PORTR</name>
<sequence>MTERLFAVMKDQLIFINELEKLKMSGSYLQLEPKQSEEPITGIQDQPLKDLPVVEQPINSSQASHEVCRPVDETGHPSLWDDLNNYRRPSRKGYNNIINALFEKFPHIGDPLENEAELVGNLKNGESLLKLTSSLPELIKFGKERCKRFIKYHKKYVKDLESATTQEQQTECSLLLALVLLPSLFGKDEELLLVESVDNIKDPTPVLVAHNRHHQVYINDNPLLRKEAT</sequence>
<organism evidence="1 2">
    <name type="scientific">Portunus trituberculatus</name>
    <name type="common">Swimming crab</name>
    <name type="synonym">Neptunus trituberculatus</name>
    <dbReference type="NCBI Taxonomy" id="210409"/>
    <lineage>
        <taxon>Eukaryota</taxon>
        <taxon>Metazoa</taxon>
        <taxon>Ecdysozoa</taxon>
        <taxon>Arthropoda</taxon>
        <taxon>Crustacea</taxon>
        <taxon>Multicrustacea</taxon>
        <taxon>Malacostraca</taxon>
        <taxon>Eumalacostraca</taxon>
        <taxon>Eucarida</taxon>
        <taxon>Decapoda</taxon>
        <taxon>Pleocyemata</taxon>
        <taxon>Brachyura</taxon>
        <taxon>Eubrachyura</taxon>
        <taxon>Portunoidea</taxon>
        <taxon>Portunidae</taxon>
        <taxon>Portuninae</taxon>
        <taxon>Portunus</taxon>
    </lineage>
</organism>
<dbReference type="Proteomes" id="UP000324222">
    <property type="component" value="Unassembled WGS sequence"/>
</dbReference>
<evidence type="ECO:0000313" key="1">
    <source>
        <dbReference type="EMBL" id="MPC49776.1"/>
    </source>
</evidence>
<comment type="caution">
    <text evidence="1">The sequence shown here is derived from an EMBL/GenBank/DDBJ whole genome shotgun (WGS) entry which is preliminary data.</text>
</comment>
<accession>A0A5B7FW41</accession>
<proteinExistence type="predicted"/>
<dbReference type="EMBL" id="VSRR010009086">
    <property type="protein sequence ID" value="MPC49776.1"/>
    <property type="molecule type" value="Genomic_DNA"/>
</dbReference>
<evidence type="ECO:0000313" key="2">
    <source>
        <dbReference type="Proteomes" id="UP000324222"/>
    </source>
</evidence>
<reference evidence="1 2" key="1">
    <citation type="submission" date="2019-05" db="EMBL/GenBank/DDBJ databases">
        <title>Another draft genome of Portunus trituberculatus and its Hox gene families provides insights of decapod evolution.</title>
        <authorList>
            <person name="Jeong J.-H."/>
            <person name="Song I."/>
            <person name="Kim S."/>
            <person name="Choi T."/>
            <person name="Kim D."/>
            <person name="Ryu S."/>
            <person name="Kim W."/>
        </authorList>
    </citation>
    <scope>NUCLEOTIDE SEQUENCE [LARGE SCALE GENOMIC DNA]</scope>
    <source>
        <tissue evidence="1">Muscle</tissue>
    </source>
</reference>
<protein>
    <submittedName>
        <fullName evidence="1">Uncharacterized protein</fullName>
    </submittedName>
</protein>
<dbReference type="AlphaFoldDB" id="A0A5B7FW41"/>
<keyword evidence="2" id="KW-1185">Reference proteome</keyword>